<protein>
    <recommendedName>
        <fullName evidence="12">Sensor-like histidine kinase SenX3</fullName>
        <ecNumber evidence="3">2.7.13.3</ecNumber>
    </recommendedName>
</protein>
<name>A0A838XFX8_9ACTN</name>
<comment type="subcellular location">
    <subcellularLocation>
        <location evidence="2">Cell membrane</location>
    </subcellularLocation>
</comment>
<evidence type="ECO:0000256" key="13">
    <source>
        <dbReference type="SAM" id="Phobius"/>
    </source>
</evidence>
<dbReference type="PANTHER" id="PTHR45453">
    <property type="entry name" value="PHOSPHATE REGULON SENSOR PROTEIN PHOR"/>
    <property type="match status" value="1"/>
</dbReference>
<dbReference type="PANTHER" id="PTHR45453:SF1">
    <property type="entry name" value="PHOSPHATE REGULON SENSOR PROTEIN PHOR"/>
    <property type="match status" value="1"/>
</dbReference>
<reference evidence="15 16" key="1">
    <citation type="submission" date="2020-07" db="EMBL/GenBank/DDBJ databases">
        <title>Draft genome and description of Aeromicrobium phoceense strain Marseille-Q0843 isolated from healthy skin swab.</title>
        <authorList>
            <person name="Boxberger M."/>
            <person name="La Scola B."/>
        </authorList>
    </citation>
    <scope>NUCLEOTIDE SEQUENCE [LARGE SCALE GENOMIC DNA]</scope>
    <source>
        <strain evidence="15 16">Marseille-Q0843</strain>
    </source>
</reference>
<keyword evidence="6" id="KW-0808">Transferase</keyword>
<dbReference type="GO" id="GO:0016036">
    <property type="term" value="P:cellular response to phosphate starvation"/>
    <property type="evidence" value="ECO:0007669"/>
    <property type="project" value="TreeGrafter"/>
</dbReference>
<dbReference type="InterPro" id="IPR036097">
    <property type="entry name" value="HisK_dim/P_sf"/>
</dbReference>
<evidence type="ECO:0000313" key="15">
    <source>
        <dbReference type="EMBL" id="MBA4607851.1"/>
    </source>
</evidence>
<dbReference type="Pfam" id="PF02518">
    <property type="entry name" value="HATPase_c"/>
    <property type="match status" value="1"/>
</dbReference>
<evidence type="ECO:0000256" key="7">
    <source>
        <dbReference type="ARBA" id="ARBA00022741"/>
    </source>
</evidence>
<comment type="caution">
    <text evidence="15">The sequence shown here is derived from an EMBL/GenBank/DDBJ whole genome shotgun (WGS) entry which is preliminary data.</text>
</comment>
<evidence type="ECO:0000256" key="5">
    <source>
        <dbReference type="ARBA" id="ARBA00022553"/>
    </source>
</evidence>
<keyword evidence="4" id="KW-1003">Cell membrane</keyword>
<dbReference type="PROSITE" id="PS50109">
    <property type="entry name" value="HIS_KIN"/>
    <property type="match status" value="1"/>
</dbReference>
<dbReference type="SMART" id="SM00388">
    <property type="entry name" value="HisKA"/>
    <property type="match status" value="1"/>
</dbReference>
<dbReference type="InterPro" id="IPR003661">
    <property type="entry name" value="HisK_dim/P_dom"/>
</dbReference>
<evidence type="ECO:0000256" key="10">
    <source>
        <dbReference type="ARBA" id="ARBA00023012"/>
    </source>
</evidence>
<dbReference type="InterPro" id="IPR004358">
    <property type="entry name" value="Sig_transdc_His_kin-like_C"/>
</dbReference>
<gene>
    <name evidence="15" type="ORF">H1W00_05110</name>
</gene>
<dbReference type="EMBL" id="JACEOG010000001">
    <property type="protein sequence ID" value="MBA4607851.1"/>
    <property type="molecule type" value="Genomic_DNA"/>
</dbReference>
<evidence type="ECO:0000256" key="1">
    <source>
        <dbReference type="ARBA" id="ARBA00000085"/>
    </source>
</evidence>
<proteinExistence type="predicted"/>
<evidence type="ECO:0000256" key="3">
    <source>
        <dbReference type="ARBA" id="ARBA00012438"/>
    </source>
</evidence>
<dbReference type="GO" id="GO:0004721">
    <property type="term" value="F:phosphoprotein phosphatase activity"/>
    <property type="evidence" value="ECO:0007669"/>
    <property type="project" value="TreeGrafter"/>
</dbReference>
<dbReference type="GO" id="GO:0000155">
    <property type="term" value="F:phosphorelay sensor kinase activity"/>
    <property type="evidence" value="ECO:0007669"/>
    <property type="project" value="InterPro"/>
</dbReference>
<feature type="transmembrane region" description="Helical" evidence="13">
    <location>
        <begin position="16"/>
        <end position="36"/>
    </location>
</feature>
<evidence type="ECO:0000256" key="12">
    <source>
        <dbReference type="ARBA" id="ARBA00039401"/>
    </source>
</evidence>
<accession>A0A838XFX8</accession>
<dbReference type="Gene3D" id="1.10.287.130">
    <property type="match status" value="1"/>
</dbReference>
<keyword evidence="5" id="KW-0597">Phosphoprotein</keyword>
<dbReference type="Proteomes" id="UP000550354">
    <property type="component" value="Unassembled WGS sequence"/>
</dbReference>
<evidence type="ECO:0000256" key="9">
    <source>
        <dbReference type="ARBA" id="ARBA00022840"/>
    </source>
</evidence>
<dbReference type="EC" id="2.7.13.3" evidence="3"/>
<dbReference type="InterPro" id="IPR003594">
    <property type="entry name" value="HATPase_dom"/>
</dbReference>
<dbReference type="AlphaFoldDB" id="A0A838XFX8"/>
<keyword evidence="8 15" id="KW-0418">Kinase</keyword>
<dbReference type="FunFam" id="3.30.565.10:FF:000006">
    <property type="entry name" value="Sensor histidine kinase WalK"/>
    <property type="match status" value="1"/>
</dbReference>
<dbReference type="Pfam" id="PF00512">
    <property type="entry name" value="HisKA"/>
    <property type="match status" value="1"/>
</dbReference>
<dbReference type="SUPFAM" id="SSF47384">
    <property type="entry name" value="Homodimeric domain of signal transducing histidine kinase"/>
    <property type="match status" value="1"/>
</dbReference>
<dbReference type="InterPro" id="IPR005467">
    <property type="entry name" value="His_kinase_dom"/>
</dbReference>
<evidence type="ECO:0000313" key="16">
    <source>
        <dbReference type="Proteomes" id="UP000550354"/>
    </source>
</evidence>
<dbReference type="Gene3D" id="3.30.565.10">
    <property type="entry name" value="Histidine kinase-like ATPase, C-terminal domain"/>
    <property type="match status" value="1"/>
</dbReference>
<evidence type="ECO:0000256" key="8">
    <source>
        <dbReference type="ARBA" id="ARBA00022777"/>
    </source>
</evidence>
<evidence type="ECO:0000256" key="11">
    <source>
        <dbReference type="ARBA" id="ARBA00023136"/>
    </source>
</evidence>
<dbReference type="CDD" id="cd00082">
    <property type="entry name" value="HisKA"/>
    <property type="match status" value="1"/>
</dbReference>
<organism evidence="15 16">
    <name type="scientific">Aeromicrobium phoceense</name>
    <dbReference type="NCBI Taxonomy" id="2754045"/>
    <lineage>
        <taxon>Bacteria</taxon>
        <taxon>Bacillati</taxon>
        <taxon>Actinomycetota</taxon>
        <taxon>Actinomycetes</taxon>
        <taxon>Propionibacteriales</taxon>
        <taxon>Nocardioidaceae</taxon>
        <taxon>Aeromicrobium</taxon>
    </lineage>
</organism>
<keyword evidence="7" id="KW-0547">Nucleotide-binding</keyword>
<keyword evidence="9" id="KW-0067">ATP-binding</keyword>
<evidence type="ECO:0000256" key="2">
    <source>
        <dbReference type="ARBA" id="ARBA00004236"/>
    </source>
</evidence>
<dbReference type="GO" id="GO:0005886">
    <property type="term" value="C:plasma membrane"/>
    <property type="evidence" value="ECO:0007669"/>
    <property type="project" value="UniProtKB-SubCell"/>
</dbReference>
<dbReference type="SUPFAM" id="SSF55874">
    <property type="entry name" value="ATPase domain of HSP90 chaperone/DNA topoisomerase II/histidine kinase"/>
    <property type="match status" value="1"/>
</dbReference>
<keyword evidence="10" id="KW-0902">Two-component regulatory system</keyword>
<evidence type="ECO:0000256" key="4">
    <source>
        <dbReference type="ARBA" id="ARBA00022475"/>
    </source>
</evidence>
<dbReference type="InterPro" id="IPR050351">
    <property type="entry name" value="BphY/WalK/GraS-like"/>
</dbReference>
<dbReference type="SMART" id="SM00387">
    <property type="entry name" value="HATPase_c"/>
    <property type="match status" value="1"/>
</dbReference>
<sequence length="390" mass="41964">MVAGTCRRPTIGPVEVSQILAGAAGIVLGAVITYVWRFSERSQEVVPPAPAAAVPPDIATVLSVLRSSAVVLDQEERVLRASAPAIALGLVTDDDRLRSGELLDLVRQVRRDGEVREDEFEIRIRRRPLVYVRARVAPLSHGLMLALVEDRTSEQRVEALRRDFVANVSHELKTPIGAISLLAEAVSEARDDPEAVDRFAGRMQTEGERLTRLVQQIIDLSRLQADVASDDAALVKVGELVAEAIEHSLTDAEAKSIAISQDVQPDLYVQGDRAQLHAAVSNLVENAVTYSPDSSVVAVSATGDGEDIRITVSDHGVGIPPEEQDRIFERFYRVDPARARATGGTGLGLSIVKHVAAGNGGSVEVWSEPGLGSSFTLVLPARDVDEGEFE</sequence>
<keyword evidence="11 13" id="KW-0472">Membrane</keyword>
<dbReference type="PRINTS" id="PR00344">
    <property type="entry name" value="BCTRLSENSOR"/>
</dbReference>
<feature type="domain" description="Histidine kinase" evidence="14">
    <location>
        <begin position="167"/>
        <end position="383"/>
    </location>
</feature>
<evidence type="ECO:0000256" key="6">
    <source>
        <dbReference type="ARBA" id="ARBA00022679"/>
    </source>
</evidence>
<keyword evidence="13" id="KW-0812">Transmembrane</keyword>
<dbReference type="CDD" id="cd00075">
    <property type="entry name" value="HATPase"/>
    <property type="match status" value="1"/>
</dbReference>
<dbReference type="GO" id="GO:0005524">
    <property type="term" value="F:ATP binding"/>
    <property type="evidence" value="ECO:0007669"/>
    <property type="project" value="UniProtKB-KW"/>
</dbReference>
<evidence type="ECO:0000259" key="14">
    <source>
        <dbReference type="PROSITE" id="PS50109"/>
    </source>
</evidence>
<dbReference type="FunFam" id="1.10.287.130:FF:000008">
    <property type="entry name" value="Two-component sensor histidine kinase"/>
    <property type="match status" value="1"/>
</dbReference>
<keyword evidence="16" id="KW-1185">Reference proteome</keyword>
<dbReference type="InterPro" id="IPR036890">
    <property type="entry name" value="HATPase_C_sf"/>
</dbReference>
<keyword evidence="13" id="KW-1133">Transmembrane helix</keyword>
<comment type="catalytic activity">
    <reaction evidence="1">
        <text>ATP + protein L-histidine = ADP + protein N-phospho-L-histidine.</text>
        <dbReference type="EC" id="2.7.13.3"/>
    </reaction>
</comment>